<keyword evidence="14" id="KW-1185">Reference proteome</keyword>
<keyword evidence="6" id="KW-0560">Oxidoreductase</keyword>
<feature type="transmembrane region" description="Helical" evidence="12">
    <location>
        <begin position="289"/>
        <end position="313"/>
    </location>
</feature>
<evidence type="ECO:0000313" key="13">
    <source>
        <dbReference type="EMBL" id="PKD42721.1"/>
    </source>
</evidence>
<comment type="subcellular location">
    <subcellularLocation>
        <location evidence="2">Membrane</location>
        <topology evidence="2">Multi-pass membrane protein</topology>
    </subcellularLocation>
</comment>
<keyword evidence="4" id="KW-0479">Metal-binding</keyword>
<evidence type="ECO:0000256" key="6">
    <source>
        <dbReference type="ARBA" id="ARBA00023002"/>
    </source>
</evidence>
<gene>
    <name evidence="13" type="ORF">CWD77_15085</name>
</gene>
<keyword evidence="7" id="KW-0408">Iron</keyword>
<dbReference type="GO" id="GO:0120547">
    <property type="term" value="F:heme A synthase activity"/>
    <property type="evidence" value="ECO:0007669"/>
    <property type="project" value="UniProtKB-EC"/>
</dbReference>
<evidence type="ECO:0000256" key="5">
    <source>
        <dbReference type="ARBA" id="ARBA00022989"/>
    </source>
</evidence>
<dbReference type="PANTHER" id="PTHR23289">
    <property type="entry name" value="CYTOCHROME C OXIDASE ASSEMBLY PROTEIN COX15"/>
    <property type="match status" value="1"/>
</dbReference>
<feature type="transmembrane region" description="Helical" evidence="12">
    <location>
        <begin position="126"/>
        <end position="144"/>
    </location>
</feature>
<feature type="transmembrane region" description="Helical" evidence="12">
    <location>
        <begin position="258"/>
        <end position="277"/>
    </location>
</feature>
<evidence type="ECO:0000256" key="11">
    <source>
        <dbReference type="ARBA" id="ARBA00048044"/>
    </source>
</evidence>
<feature type="transmembrane region" description="Helical" evidence="12">
    <location>
        <begin position="198"/>
        <end position="218"/>
    </location>
</feature>
<evidence type="ECO:0000256" key="1">
    <source>
        <dbReference type="ARBA" id="ARBA00001970"/>
    </source>
</evidence>
<keyword evidence="5 12" id="KW-1133">Transmembrane helix</keyword>
<dbReference type="GO" id="GO:0016653">
    <property type="term" value="F:oxidoreductase activity, acting on NAD(P)H, heme protein as acceptor"/>
    <property type="evidence" value="ECO:0007669"/>
    <property type="project" value="TreeGrafter"/>
</dbReference>
<dbReference type="HAMAP" id="MF_01665">
    <property type="entry name" value="HemeA_synth_type2"/>
    <property type="match status" value="1"/>
</dbReference>
<dbReference type="PANTHER" id="PTHR23289:SF2">
    <property type="entry name" value="CYTOCHROME C OXIDASE ASSEMBLY PROTEIN COX15 HOMOLOG"/>
    <property type="match status" value="1"/>
</dbReference>
<name>A0A2N0VEU9_9BACT</name>
<feature type="transmembrane region" description="Helical" evidence="12">
    <location>
        <begin position="159"/>
        <end position="178"/>
    </location>
</feature>
<feature type="transmembrane region" description="Helical" evidence="12">
    <location>
        <begin position="96"/>
        <end position="114"/>
    </location>
</feature>
<evidence type="ECO:0000256" key="4">
    <source>
        <dbReference type="ARBA" id="ARBA00022723"/>
    </source>
</evidence>
<comment type="cofactor">
    <cofactor evidence="1">
        <name>heme b</name>
        <dbReference type="ChEBI" id="CHEBI:60344"/>
    </cofactor>
</comment>
<dbReference type="GO" id="GO:0006784">
    <property type="term" value="P:heme A biosynthetic process"/>
    <property type="evidence" value="ECO:0007669"/>
    <property type="project" value="InterPro"/>
</dbReference>
<proteinExistence type="inferred from homology"/>
<evidence type="ECO:0000256" key="9">
    <source>
        <dbReference type="ARBA" id="ARBA00023136"/>
    </source>
</evidence>
<evidence type="ECO:0000256" key="7">
    <source>
        <dbReference type="ARBA" id="ARBA00023004"/>
    </source>
</evidence>
<keyword evidence="9 12" id="KW-0472">Membrane</keyword>
<dbReference type="RefSeq" id="WP_101074416.1">
    <property type="nucleotide sequence ID" value="NZ_PISP01000006.1"/>
</dbReference>
<protein>
    <submittedName>
        <fullName evidence="13">Heme A synthase</fullName>
    </submittedName>
</protein>
<sequence>MEMQPKDRKWLRAWFISGAVMVTLILIVGGITRLTGSGLSMTDWKPIMGAIPPVTDAQWNDAFDQYKQYPEYQQVNRGMELSEFKYIFFWEYLHRMLGRLIGIVFLVPFIYFVAKKKLNTKWLKRSVWLLILGGSQGLMGWYMVQSGLVDVPHVNPYRLTAHLMLAFTIFAFCVWYAADLTKFNSQSEPRKKELSNWLKILFGVVVVQVVWGALVAGLDAGHVYNTFPKMYQYWVPPEIMALEPWYQNFTENSSTVQFIHRSLAALIGLMAIGYWVRLFMVPTSRSAKLWGGVIFALVLVQYALGVFTLVTHVQITLAVLHQFVALLLVGSLLLGIYSIRENRVQATA</sequence>
<dbReference type="GO" id="GO:0046872">
    <property type="term" value="F:metal ion binding"/>
    <property type="evidence" value="ECO:0007669"/>
    <property type="project" value="UniProtKB-KW"/>
</dbReference>
<feature type="transmembrane region" description="Helical" evidence="12">
    <location>
        <begin position="12"/>
        <end position="31"/>
    </location>
</feature>
<dbReference type="Proteomes" id="UP000233398">
    <property type="component" value="Unassembled WGS sequence"/>
</dbReference>
<dbReference type="Pfam" id="PF02628">
    <property type="entry name" value="COX15-CtaA"/>
    <property type="match status" value="1"/>
</dbReference>
<evidence type="ECO:0000313" key="14">
    <source>
        <dbReference type="Proteomes" id="UP000233398"/>
    </source>
</evidence>
<dbReference type="EMBL" id="PISP01000006">
    <property type="protein sequence ID" value="PKD42721.1"/>
    <property type="molecule type" value="Genomic_DNA"/>
</dbReference>
<reference evidence="13 14" key="1">
    <citation type="submission" date="2017-11" db="EMBL/GenBank/DDBJ databases">
        <title>Rhodohalobacter 15182 sp. nov., isolated from a salt lake.</title>
        <authorList>
            <person name="Han S."/>
        </authorList>
    </citation>
    <scope>NUCLEOTIDE SEQUENCE [LARGE SCALE GENOMIC DNA]</scope>
    <source>
        <strain evidence="13 14">15182</strain>
    </source>
</reference>
<organism evidence="13 14">
    <name type="scientific">Rhodohalobacter barkolensis</name>
    <dbReference type="NCBI Taxonomy" id="2053187"/>
    <lineage>
        <taxon>Bacteria</taxon>
        <taxon>Pseudomonadati</taxon>
        <taxon>Balneolota</taxon>
        <taxon>Balneolia</taxon>
        <taxon>Balneolales</taxon>
        <taxon>Balneolaceae</taxon>
        <taxon>Rhodohalobacter</taxon>
    </lineage>
</organism>
<evidence type="ECO:0000256" key="3">
    <source>
        <dbReference type="ARBA" id="ARBA00022692"/>
    </source>
</evidence>
<evidence type="ECO:0000256" key="2">
    <source>
        <dbReference type="ARBA" id="ARBA00004141"/>
    </source>
</evidence>
<comment type="pathway">
    <text evidence="10">Porphyrin-containing compound metabolism; heme A biosynthesis; heme A from heme O: step 1/1.</text>
</comment>
<dbReference type="AlphaFoldDB" id="A0A2N0VEU9"/>
<keyword evidence="8" id="KW-0350">Heme biosynthesis</keyword>
<evidence type="ECO:0000256" key="12">
    <source>
        <dbReference type="SAM" id="Phobius"/>
    </source>
</evidence>
<dbReference type="GO" id="GO:0016020">
    <property type="term" value="C:membrane"/>
    <property type="evidence" value="ECO:0007669"/>
    <property type="project" value="UniProtKB-SubCell"/>
</dbReference>
<dbReference type="InterPro" id="IPR003780">
    <property type="entry name" value="COX15/CtaA_fam"/>
</dbReference>
<comment type="catalytic activity">
    <reaction evidence="11">
        <text>Fe(II)-heme o + 2 A + H2O = Fe(II)-heme a + 2 AH2</text>
        <dbReference type="Rhea" id="RHEA:63388"/>
        <dbReference type="ChEBI" id="CHEBI:13193"/>
        <dbReference type="ChEBI" id="CHEBI:15377"/>
        <dbReference type="ChEBI" id="CHEBI:17499"/>
        <dbReference type="ChEBI" id="CHEBI:60530"/>
        <dbReference type="ChEBI" id="CHEBI:61715"/>
        <dbReference type="EC" id="1.17.99.9"/>
    </reaction>
    <physiologicalReaction direction="left-to-right" evidence="11">
        <dbReference type="Rhea" id="RHEA:63389"/>
    </physiologicalReaction>
</comment>
<feature type="transmembrane region" description="Helical" evidence="12">
    <location>
        <begin position="319"/>
        <end position="339"/>
    </location>
</feature>
<dbReference type="InterPro" id="IPR023754">
    <property type="entry name" value="HemeA_Synthase_type2"/>
</dbReference>
<comment type="caution">
    <text evidence="13">The sequence shown here is derived from an EMBL/GenBank/DDBJ whole genome shotgun (WGS) entry which is preliminary data.</text>
</comment>
<evidence type="ECO:0000256" key="8">
    <source>
        <dbReference type="ARBA" id="ARBA00023133"/>
    </source>
</evidence>
<dbReference type="OrthoDB" id="9793156at2"/>
<evidence type="ECO:0000256" key="10">
    <source>
        <dbReference type="ARBA" id="ARBA00044501"/>
    </source>
</evidence>
<keyword evidence="3 12" id="KW-0812">Transmembrane</keyword>
<accession>A0A2N0VEU9</accession>